<name>A0A7G2EZY9_ARATH</name>
<dbReference type="Pfam" id="PF00646">
    <property type="entry name" value="F-box"/>
    <property type="match status" value="1"/>
</dbReference>
<dbReference type="EMBL" id="LR881469">
    <property type="protein sequence ID" value="CAD5326750.1"/>
    <property type="molecule type" value="Genomic_DNA"/>
</dbReference>
<accession>A0A7G2EZY9</accession>
<dbReference type="InterPro" id="IPR005174">
    <property type="entry name" value="KIB1-4_b-propeller"/>
</dbReference>
<reference evidence="3 4" key="1">
    <citation type="submission" date="2020-09" db="EMBL/GenBank/DDBJ databases">
        <authorList>
            <person name="Ashkenazy H."/>
        </authorList>
    </citation>
    <scope>NUCLEOTIDE SEQUENCE [LARGE SCALE GENOMIC DNA]</scope>
    <source>
        <strain evidence="4">cv. Cdm-0</strain>
    </source>
</reference>
<organism evidence="3 4">
    <name type="scientific">Arabidopsis thaliana</name>
    <name type="common">Mouse-ear cress</name>
    <dbReference type="NCBI Taxonomy" id="3702"/>
    <lineage>
        <taxon>Eukaryota</taxon>
        <taxon>Viridiplantae</taxon>
        <taxon>Streptophyta</taxon>
        <taxon>Embryophyta</taxon>
        <taxon>Tracheophyta</taxon>
        <taxon>Spermatophyta</taxon>
        <taxon>Magnoliopsida</taxon>
        <taxon>eudicotyledons</taxon>
        <taxon>Gunneridae</taxon>
        <taxon>Pentapetalae</taxon>
        <taxon>rosids</taxon>
        <taxon>malvids</taxon>
        <taxon>Brassicales</taxon>
        <taxon>Brassicaceae</taxon>
        <taxon>Camelineae</taxon>
        <taxon>Arabidopsis</taxon>
    </lineage>
</organism>
<dbReference type="PANTHER" id="PTHR33127:SF30">
    <property type="entry name" value="F-BOX DOMAIN-CONTAINING PROTEIN"/>
    <property type="match status" value="1"/>
</dbReference>
<evidence type="ECO:0000259" key="2">
    <source>
        <dbReference type="Pfam" id="PF03478"/>
    </source>
</evidence>
<protein>
    <submittedName>
        <fullName evidence="3">(thale cress) hypothetical protein</fullName>
    </submittedName>
</protein>
<proteinExistence type="predicted"/>
<dbReference type="PANTHER" id="PTHR33127">
    <property type="entry name" value="TRANSMEMBRANE PROTEIN"/>
    <property type="match status" value="1"/>
</dbReference>
<dbReference type="AlphaFoldDB" id="A0A7G2EZY9"/>
<dbReference type="Proteomes" id="UP000516314">
    <property type="component" value="Chromosome 4"/>
</dbReference>
<evidence type="ECO:0000313" key="4">
    <source>
        <dbReference type="Proteomes" id="UP000516314"/>
    </source>
</evidence>
<gene>
    <name evidence="3" type="ORF">AT9943_LOCUS14494</name>
</gene>
<dbReference type="Pfam" id="PF03478">
    <property type="entry name" value="Beta-prop_KIB1-4"/>
    <property type="match status" value="1"/>
</dbReference>
<evidence type="ECO:0000313" key="3">
    <source>
        <dbReference type="EMBL" id="CAD5326750.1"/>
    </source>
</evidence>
<feature type="domain" description="KIB1-4 beta-propeller" evidence="2">
    <location>
        <begin position="69"/>
        <end position="298"/>
    </location>
</feature>
<sequence>MNPSFADLPSSLIEEIMLLLVLKDNLRASAACKSWYEAGVSVRVVDKHPWLMCFPKRGNLFEFRDPLHWKLHTLDLPELAESTVCYSRFGWLLMRKASSNDVFFFNPFSRDIISLPKCELDFQQIAFSCPPTSDDCVLLAIKFVSGEVKRVTVSTCNPGATKWITNDFPTFLRLFYMQSNLVYRRDRFYCFNAEGTLYSFEPSYREWSYICADKLRCPYVHENQYMWCGKAVFLVEKKGELFVMFTCSNEKPMVYKLFSMKWKELSRTTLDGMTFFVSFYNSELRNNLPWMRNNVYFSRFGYNRKHCVSFSFDESRYNTPKEWEQWVELCPPQSLWIDTPKNVLDYFLVNSQTKWKLSHMLSADKSETTSQTTDSDGKDNGEEVKDVLENVTVAGSKKDPLLRRQELLVRSGLAEFKDTEDLQVREMEG</sequence>
<feature type="domain" description="F-box" evidence="1">
    <location>
        <begin position="6"/>
        <end position="38"/>
    </location>
</feature>
<dbReference type="InterPro" id="IPR001810">
    <property type="entry name" value="F-box_dom"/>
</dbReference>
<evidence type="ECO:0000259" key="1">
    <source>
        <dbReference type="Pfam" id="PF00646"/>
    </source>
</evidence>